<feature type="transmembrane region" description="Helical" evidence="6">
    <location>
        <begin position="318"/>
        <end position="341"/>
    </location>
</feature>
<feature type="transmembrane region" description="Helical" evidence="6">
    <location>
        <begin position="353"/>
        <end position="373"/>
    </location>
</feature>
<evidence type="ECO:0000313" key="9">
    <source>
        <dbReference type="Proteomes" id="UP000189818"/>
    </source>
</evidence>
<dbReference type="CDD" id="cd17328">
    <property type="entry name" value="MFS_spinster_like"/>
    <property type="match status" value="1"/>
</dbReference>
<evidence type="ECO:0000256" key="3">
    <source>
        <dbReference type="ARBA" id="ARBA00022692"/>
    </source>
</evidence>
<keyword evidence="9" id="KW-1185">Reference proteome</keyword>
<organism evidence="8 9">
    <name type="scientific">Rhizorhabdus histidinilytica</name>
    <dbReference type="NCBI Taxonomy" id="439228"/>
    <lineage>
        <taxon>Bacteria</taxon>
        <taxon>Pseudomonadati</taxon>
        <taxon>Pseudomonadota</taxon>
        <taxon>Alphaproteobacteria</taxon>
        <taxon>Sphingomonadales</taxon>
        <taxon>Sphingomonadaceae</taxon>
        <taxon>Rhizorhabdus</taxon>
    </lineage>
</organism>
<sequence>MEERGTARAAQIWTLGLVTIVYTLNIADRFVLSALIEPIKAEFNLSDGGVAFLTGTSLALFYVAAGLPLGVLADRTNRRNMLAWAAGLWSLFTLFCGLSHNFISLLIARIGVGIGEAGGSPPSQSLLADMFPARERPIAMSIFALGTSLGAAIGTGVAGWLAAIHGWRGPLILFGLIGLPLALLVRFTLREPPRGETAAVASLSGRVGLRETMRFIASQKSLLHLLIGHTIVVFAGGGLVFWTPTFLMRSHGLSVAEAGGLVGAMNGVGGLVVLLLTIWAMTVIARRDVRWQLWYIAIATVITSAAAVTGYATGSSTLMTAMLWLFIPCTYISTGPTLALCQSLVPAAMRGQTIAIMLFTSNVALLVLAPQLIGSLSDVVAPELDDPRQSLRWLLVFGAATGFWGAWHHHAACRTLKADLARAGG</sequence>
<dbReference type="RefSeq" id="WP_079649144.1">
    <property type="nucleotide sequence ID" value="NZ_FUYM01000007.1"/>
</dbReference>
<accession>A0A1T5EJI8</accession>
<feature type="transmembrane region" description="Helical" evidence="6">
    <location>
        <begin position="222"/>
        <end position="242"/>
    </location>
</feature>
<dbReference type="Proteomes" id="UP000189818">
    <property type="component" value="Unassembled WGS sequence"/>
</dbReference>
<dbReference type="AlphaFoldDB" id="A0A1T5EJI8"/>
<dbReference type="EMBL" id="FUYM01000007">
    <property type="protein sequence ID" value="SKB84193.1"/>
    <property type="molecule type" value="Genomic_DNA"/>
</dbReference>
<dbReference type="InterPro" id="IPR044770">
    <property type="entry name" value="MFS_spinster-like"/>
</dbReference>
<dbReference type="Gene3D" id="1.20.1250.20">
    <property type="entry name" value="MFS general substrate transporter like domains"/>
    <property type="match status" value="1"/>
</dbReference>
<gene>
    <name evidence="8" type="ORF">SAMN06295920_10741</name>
</gene>
<evidence type="ECO:0000256" key="1">
    <source>
        <dbReference type="ARBA" id="ARBA00004141"/>
    </source>
</evidence>
<feature type="transmembrane region" description="Helical" evidence="6">
    <location>
        <begin position="169"/>
        <end position="189"/>
    </location>
</feature>
<dbReference type="SUPFAM" id="SSF103473">
    <property type="entry name" value="MFS general substrate transporter"/>
    <property type="match status" value="1"/>
</dbReference>
<feature type="transmembrane region" description="Helical" evidence="6">
    <location>
        <begin position="138"/>
        <end position="163"/>
    </location>
</feature>
<dbReference type="InterPro" id="IPR036259">
    <property type="entry name" value="MFS_trans_sf"/>
</dbReference>
<evidence type="ECO:0000256" key="2">
    <source>
        <dbReference type="ARBA" id="ARBA00022448"/>
    </source>
</evidence>
<feature type="transmembrane region" description="Helical" evidence="6">
    <location>
        <begin position="48"/>
        <end position="69"/>
    </location>
</feature>
<dbReference type="Pfam" id="PF07690">
    <property type="entry name" value="MFS_1"/>
    <property type="match status" value="1"/>
</dbReference>
<keyword evidence="3 6" id="KW-0812">Transmembrane</keyword>
<evidence type="ECO:0000256" key="5">
    <source>
        <dbReference type="ARBA" id="ARBA00023136"/>
    </source>
</evidence>
<name>A0A1T5EJI8_9SPHN</name>
<dbReference type="STRING" id="439228.SAMN06295920_10741"/>
<feature type="transmembrane region" description="Helical" evidence="6">
    <location>
        <begin position="293"/>
        <end position="312"/>
    </location>
</feature>
<evidence type="ECO:0000259" key="7">
    <source>
        <dbReference type="PROSITE" id="PS50850"/>
    </source>
</evidence>
<feature type="domain" description="Major facilitator superfamily (MFS) profile" evidence="7">
    <location>
        <begin position="14"/>
        <end position="425"/>
    </location>
</feature>
<evidence type="ECO:0000313" key="8">
    <source>
        <dbReference type="EMBL" id="SKB84193.1"/>
    </source>
</evidence>
<dbReference type="GO" id="GO:0016020">
    <property type="term" value="C:membrane"/>
    <property type="evidence" value="ECO:0007669"/>
    <property type="project" value="UniProtKB-SubCell"/>
</dbReference>
<feature type="transmembrane region" description="Helical" evidence="6">
    <location>
        <begin position="262"/>
        <end position="281"/>
    </location>
</feature>
<evidence type="ECO:0000256" key="4">
    <source>
        <dbReference type="ARBA" id="ARBA00022989"/>
    </source>
</evidence>
<protein>
    <submittedName>
        <fullName evidence="8">Predicted arabinose efflux permease, MFS family</fullName>
    </submittedName>
</protein>
<keyword evidence="4 6" id="KW-1133">Transmembrane helix</keyword>
<keyword evidence="2" id="KW-0813">Transport</keyword>
<dbReference type="PROSITE" id="PS50850">
    <property type="entry name" value="MFS"/>
    <property type="match status" value="1"/>
</dbReference>
<dbReference type="PANTHER" id="PTHR23505">
    <property type="entry name" value="SPINSTER"/>
    <property type="match status" value="1"/>
</dbReference>
<proteinExistence type="predicted"/>
<feature type="transmembrane region" description="Helical" evidence="6">
    <location>
        <begin position="12"/>
        <end position="36"/>
    </location>
</feature>
<dbReference type="InterPro" id="IPR011701">
    <property type="entry name" value="MFS"/>
</dbReference>
<keyword evidence="5 6" id="KW-0472">Membrane</keyword>
<comment type="subcellular location">
    <subcellularLocation>
        <location evidence="1">Membrane</location>
        <topology evidence="1">Multi-pass membrane protein</topology>
    </subcellularLocation>
</comment>
<dbReference type="OrthoDB" id="7442224at2"/>
<feature type="transmembrane region" description="Helical" evidence="6">
    <location>
        <begin position="393"/>
        <end position="412"/>
    </location>
</feature>
<dbReference type="PANTHER" id="PTHR23505:SF79">
    <property type="entry name" value="PROTEIN SPINSTER"/>
    <property type="match status" value="1"/>
</dbReference>
<evidence type="ECO:0000256" key="6">
    <source>
        <dbReference type="SAM" id="Phobius"/>
    </source>
</evidence>
<dbReference type="InterPro" id="IPR020846">
    <property type="entry name" value="MFS_dom"/>
</dbReference>
<reference evidence="9" key="1">
    <citation type="submission" date="2017-02" db="EMBL/GenBank/DDBJ databases">
        <authorList>
            <person name="Varghese N."/>
            <person name="Submissions S."/>
        </authorList>
    </citation>
    <scope>NUCLEOTIDE SEQUENCE [LARGE SCALE GENOMIC DNA]</scope>
    <source>
        <strain evidence="9">UM2</strain>
    </source>
</reference>
<dbReference type="GO" id="GO:0022857">
    <property type="term" value="F:transmembrane transporter activity"/>
    <property type="evidence" value="ECO:0007669"/>
    <property type="project" value="InterPro"/>
</dbReference>